<protein>
    <recommendedName>
        <fullName evidence="4">Lipoprotein</fullName>
    </recommendedName>
</protein>
<dbReference type="PROSITE" id="PS51257">
    <property type="entry name" value="PROKAR_LIPOPROTEIN"/>
    <property type="match status" value="1"/>
</dbReference>
<proteinExistence type="predicted"/>
<dbReference type="EMBL" id="JAJJMM010000001">
    <property type="protein sequence ID" value="MCC9065837.1"/>
    <property type="molecule type" value="Genomic_DNA"/>
</dbReference>
<name>A0ABS8MK14_9FLAO</name>
<organism evidence="2 3">
    <name type="scientific">Flavobacterium piscisymbiosum</name>
    <dbReference type="NCBI Taxonomy" id="2893753"/>
    <lineage>
        <taxon>Bacteria</taxon>
        <taxon>Pseudomonadati</taxon>
        <taxon>Bacteroidota</taxon>
        <taxon>Flavobacteriia</taxon>
        <taxon>Flavobacteriales</taxon>
        <taxon>Flavobacteriaceae</taxon>
        <taxon>Flavobacterium</taxon>
    </lineage>
</organism>
<evidence type="ECO:0000256" key="1">
    <source>
        <dbReference type="SAM" id="SignalP"/>
    </source>
</evidence>
<dbReference type="RefSeq" id="WP_230039582.1">
    <property type="nucleotide sequence ID" value="NZ_JAJJMM010000001.1"/>
</dbReference>
<reference evidence="2" key="1">
    <citation type="submission" date="2021-11" db="EMBL/GenBank/DDBJ databases">
        <title>Description of novel Flavobacterium species.</title>
        <authorList>
            <person name="Saticioglu I.B."/>
            <person name="Ay H."/>
            <person name="Altun S."/>
            <person name="Duman M."/>
        </authorList>
    </citation>
    <scope>NUCLEOTIDE SEQUENCE</scope>
    <source>
        <strain evidence="2">F-30</strain>
    </source>
</reference>
<dbReference type="Proteomes" id="UP001430679">
    <property type="component" value="Unassembled WGS sequence"/>
</dbReference>
<evidence type="ECO:0000313" key="2">
    <source>
        <dbReference type="EMBL" id="MCC9065837.1"/>
    </source>
</evidence>
<accession>A0ABS8MK14</accession>
<keyword evidence="3" id="KW-1185">Reference proteome</keyword>
<feature type="chain" id="PRO_5046545291" description="Lipoprotein" evidence="1">
    <location>
        <begin position="26"/>
        <end position="539"/>
    </location>
</feature>
<evidence type="ECO:0000313" key="3">
    <source>
        <dbReference type="Proteomes" id="UP001430679"/>
    </source>
</evidence>
<comment type="caution">
    <text evidence="2">The sequence shown here is derived from an EMBL/GenBank/DDBJ whole genome shotgun (WGS) entry which is preliminary data.</text>
</comment>
<gene>
    <name evidence="2" type="ORF">LNP81_22820</name>
</gene>
<keyword evidence="1" id="KW-0732">Signal</keyword>
<feature type="signal peptide" evidence="1">
    <location>
        <begin position="1"/>
        <end position="25"/>
    </location>
</feature>
<sequence>MKNIKFTVNKCTSITIALISLMLFACDNNFEENEKNATQNNAIEEIKIVDGTVEIENKASLKSIFNSYQESAEKQNDFNKVVRRIQRKGFKPLTPIFDKDDTEEVQKFVNQKRSRIAKRNAEYGFTSKGIDDIDLEDELISDPVLANLLNEDREIIVGDSLYKYTETGLYFCKKEDKDKLYSYLDRLNFSQKKAIIQTNKNLTNKSSNSSEIIQVTDEISKFAPLKASQNLMQYDGDYGSGLPHVPYIPKQNESPKLIKQNLEIAYVEANSIWEKIFGASEKAEDYYSDNRRVQVSFWNQNYFLFSSVGCSVRLQKREKLLGVSYWEKSYADIIELGVNDVQYDYKFNTPKYDLAAYNYNTVFFEYKGVKYNIDGKIINKTPTEGPKFIFDTGDPEAGLTIFIHNEQYDLLSAKELNKAIDEIAKLFVKNLPSIYDKTILNNKIKDETLKYNVVKAPSLSNTITFKTLNIKWNRNDDNSITHYFDFNFLFTWKSSYNDAGDYLKGLSGATKYSNVSVDLYGAALHNGEWRGRRLILNGN</sequence>
<evidence type="ECO:0008006" key="4">
    <source>
        <dbReference type="Google" id="ProtNLM"/>
    </source>
</evidence>